<proteinExistence type="predicted"/>
<keyword evidence="2" id="KW-1185">Reference proteome</keyword>
<dbReference type="Proteomes" id="UP000286716">
    <property type="component" value="Unassembled WGS sequence"/>
</dbReference>
<dbReference type="EMBL" id="QHHU01000064">
    <property type="protein sequence ID" value="RSM37866.1"/>
    <property type="molecule type" value="Genomic_DNA"/>
</dbReference>
<accession>A0A428W480</accession>
<gene>
    <name evidence="1" type="ORF">DMA12_35275</name>
</gene>
<name>A0A428W480_AMYBA</name>
<evidence type="ECO:0000313" key="2">
    <source>
        <dbReference type="Proteomes" id="UP000286716"/>
    </source>
</evidence>
<sequence>MWRRDHARQWRDIRLSTYNEFVFAYRQYIAFALDADAIISASPHPYKPDEMMPYFDEAGRPYREKLEATIMAVRLVSARRETADAAKELVDSARRIAAARATRTGQNVPTEFFDRMWQAQHKFMVSARQELGLSNIWQDTEE</sequence>
<reference evidence="1 2" key="1">
    <citation type="submission" date="2018-05" db="EMBL/GenBank/DDBJ databases">
        <title>Evolution of GPA BGCs.</title>
        <authorList>
            <person name="Waglechner N."/>
            <person name="Wright G.D."/>
        </authorList>
    </citation>
    <scope>NUCLEOTIDE SEQUENCE [LARGE SCALE GENOMIC DNA]</scope>
    <source>
        <strain evidence="1 2">DSM 5908</strain>
    </source>
</reference>
<comment type="caution">
    <text evidence="1">The sequence shown here is derived from an EMBL/GenBank/DDBJ whole genome shotgun (WGS) entry which is preliminary data.</text>
</comment>
<organism evidence="1 2">
    <name type="scientific">Amycolatopsis balhimycina DSM 5908</name>
    <dbReference type="NCBI Taxonomy" id="1081091"/>
    <lineage>
        <taxon>Bacteria</taxon>
        <taxon>Bacillati</taxon>
        <taxon>Actinomycetota</taxon>
        <taxon>Actinomycetes</taxon>
        <taxon>Pseudonocardiales</taxon>
        <taxon>Pseudonocardiaceae</taxon>
        <taxon>Amycolatopsis</taxon>
    </lineage>
</organism>
<protein>
    <submittedName>
        <fullName evidence="1">Uncharacterized protein</fullName>
    </submittedName>
</protein>
<evidence type="ECO:0000313" key="1">
    <source>
        <dbReference type="EMBL" id="RSM37866.1"/>
    </source>
</evidence>
<dbReference type="AlphaFoldDB" id="A0A428W480"/>